<evidence type="ECO:0000313" key="3">
    <source>
        <dbReference type="EMBL" id="KAF2836303.1"/>
    </source>
</evidence>
<organism evidence="3 4">
    <name type="scientific">Patellaria atrata CBS 101060</name>
    <dbReference type="NCBI Taxonomy" id="1346257"/>
    <lineage>
        <taxon>Eukaryota</taxon>
        <taxon>Fungi</taxon>
        <taxon>Dikarya</taxon>
        <taxon>Ascomycota</taxon>
        <taxon>Pezizomycotina</taxon>
        <taxon>Dothideomycetes</taxon>
        <taxon>Dothideomycetes incertae sedis</taxon>
        <taxon>Patellariales</taxon>
        <taxon>Patellariaceae</taxon>
        <taxon>Patellaria</taxon>
    </lineage>
</organism>
<feature type="compositionally biased region" description="Polar residues" evidence="1">
    <location>
        <begin position="72"/>
        <end position="86"/>
    </location>
</feature>
<dbReference type="GO" id="GO:0008757">
    <property type="term" value="F:S-adenosylmethionine-dependent methyltransferase activity"/>
    <property type="evidence" value="ECO:0007669"/>
    <property type="project" value="InterPro"/>
</dbReference>
<protein>
    <recommendedName>
        <fullName evidence="2">Methyltransferase type 11 domain-containing protein</fullName>
    </recommendedName>
</protein>
<keyword evidence="4" id="KW-1185">Reference proteome</keyword>
<feature type="region of interest" description="Disordered" evidence="1">
    <location>
        <begin position="425"/>
        <end position="452"/>
    </location>
</feature>
<feature type="compositionally biased region" description="Polar residues" evidence="1">
    <location>
        <begin position="184"/>
        <end position="197"/>
    </location>
</feature>
<gene>
    <name evidence="3" type="ORF">M501DRAFT_987471</name>
</gene>
<dbReference type="EMBL" id="MU006104">
    <property type="protein sequence ID" value="KAF2836303.1"/>
    <property type="molecule type" value="Genomic_DNA"/>
</dbReference>
<dbReference type="Proteomes" id="UP000799429">
    <property type="component" value="Unassembled WGS sequence"/>
</dbReference>
<proteinExistence type="predicted"/>
<dbReference type="OrthoDB" id="10256176at2759"/>
<accession>A0A9P4S4Z0</accession>
<feature type="region of interest" description="Disordered" evidence="1">
    <location>
        <begin position="66"/>
        <end position="88"/>
    </location>
</feature>
<sequence>MDTYILPATTYAPNLPATTYTAPSQVRRRTLNTIMEDPSQSTVGYFSPRFANNSAMLSPTYTDDFPTPRASELNSRRLSSPVSVTSPGWRRMSRESEYDSLYDLSDNETEIEVPLKCSNSVKRTSNDIRHQRYPSIVIPSPTAWPTIQKLQKSAVSPLPPTSPPHIMSPRVLSLLASRNLQVPATSATPSLDGSMTSEELDRHSCPSTPDLHAANVGEDDWVPPVQLSSEAMETLNNISSEEQTLENTQTMEIPEMSEMRQVEPSSRPRPISTINTSIRQEDLDELDPISALSVPSPGGFFSSLDSTSRGAWSMPSEEVGPNTSTAENFYGVPWDRDSGTFEHIVEMPESVLSDGPPTAMRTIFSPMEAESEIAEIGQPKGKFEYNEDYEEELLSTAAANLDRTSMWLSAQDSYLSALRETNPLNDLDSTSPVISNRESSIEDTNSSPSKKSVRFTLELQASSPVSSLGEEVEDDGPKDDTFAEGFEYLLDRSQKQDAFIHRLERLEATHLERRYFPDTHIKRLLGKFELSEKVQVTTSRPVSSFYPTDPTEQKEMIARAQKERQALEQLKPVTWVLEATRMLNGGKLLSRPATRLVSRRKGAMVLDLGGQGACDWAWQVAIENEKATVITATTGKKQPSDIQPPSNHREIKVPNMWTLPFPNAHFDVISARSLYAFLKTDKPAGKTIDEYDLCLRECMRCLKPGGILEYALIDSEIVQAGYNASALSVEFGFNLKTRGYDANPTKSFIPRLRRAGFGDVKRAWMVLPAGQTAAKWTDNRESIAPEKTISVDGEVKSVEVGTTADAAGLTGLVGSWAWEKWMLKLQLEMGKDEDKLLEGVVPALEESAKKGAGWRYLNGWAQKPY</sequence>
<dbReference type="InterPro" id="IPR013216">
    <property type="entry name" value="Methyltransf_11"/>
</dbReference>
<evidence type="ECO:0000256" key="1">
    <source>
        <dbReference type="SAM" id="MobiDB-lite"/>
    </source>
</evidence>
<reference evidence="3" key="1">
    <citation type="journal article" date="2020" name="Stud. Mycol.">
        <title>101 Dothideomycetes genomes: a test case for predicting lifestyles and emergence of pathogens.</title>
        <authorList>
            <person name="Haridas S."/>
            <person name="Albert R."/>
            <person name="Binder M."/>
            <person name="Bloem J."/>
            <person name="Labutti K."/>
            <person name="Salamov A."/>
            <person name="Andreopoulos B."/>
            <person name="Baker S."/>
            <person name="Barry K."/>
            <person name="Bills G."/>
            <person name="Bluhm B."/>
            <person name="Cannon C."/>
            <person name="Castanera R."/>
            <person name="Culley D."/>
            <person name="Daum C."/>
            <person name="Ezra D."/>
            <person name="Gonzalez J."/>
            <person name="Henrissat B."/>
            <person name="Kuo A."/>
            <person name="Liang C."/>
            <person name="Lipzen A."/>
            <person name="Lutzoni F."/>
            <person name="Magnuson J."/>
            <person name="Mondo S."/>
            <person name="Nolan M."/>
            <person name="Ohm R."/>
            <person name="Pangilinan J."/>
            <person name="Park H.-J."/>
            <person name="Ramirez L."/>
            <person name="Alfaro M."/>
            <person name="Sun H."/>
            <person name="Tritt A."/>
            <person name="Yoshinaga Y."/>
            <person name="Zwiers L.-H."/>
            <person name="Turgeon B."/>
            <person name="Goodwin S."/>
            <person name="Spatafora J."/>
            <person name="Crous P."/>
            <person name="Grigoriev I."/>
        </authorList>
    </citation>
    <scope>NUCLEOTIDE SEQUENCE</scope>
    <source>
        <strain evidence="3">CBS 101060</strain>
    </source>
</reference>
<evidence type="ECO:0000259" key="2">
    <source>
        <dbReference type="Pfam" id="PF08241"/>
    </source>
</evidence>
<feature type="domain" description="Methyltransferase type 11" evidence="2">
    <location>
        <begin position="650"/>
        <end position="708"/>
    </location>
</feature>
<evidence type="ECO:0000313" key="4">
    <source>
        <dbReference type="Proteomes" id="UP000799429"/>
    </source>
</evidence>
<name>A0A9P4S4Z0_9PEZI</name>
<feature type="region of interest" description="Disordered" evidence="1">
    <location>
        <begin position="184"/>
        <end position="205"/>
    </location>
</feature>
<feature type="compositionally biased region" description="Polar residues" evidence="1">
    <location>
        <begin position="425"/>
        <end position="450"/>
    </location>
</feature>
<dbReference type="Gene3D" id="3.40.50.150">
    <property type="entry name" value="Vaccinia Virus protein VP39"/>
    <property type="match status" value="1"/>
</dbReference>
<dbReference type="SUPFAM" id="SSF53335">
    <property type="entry name" value="S-adenosyl-L-methionine-dependent methyltransferases"/>
    <property type="match status" value="1"/>
</dbReference>
<dbReference type="InterPro" id="IPR029063">
    <property type="entry name" value="SAM-dependent_MTases_sf"/>
</dbReference>
<comment type="caution">
    <text evidence="3">The sequence shown here is derived from an EMBL/GenBank/DDBJ whole genome shotgun (WGS) entry which is preliminary data.</text>
</comment>
<dbReference type="Pfam" id="PF08241">
    <property type="entry name" value="Methyltransf_11"/>
    <property type="match status" value="1"/>
</dbReference>
<dbReference type="AlphaFoldDB" id="A0A9P4S4Z0"/>